<name>A0A377NAY2_9GAMM</name>
<evidence type="ECO:0000313" key="2">
    <source>
        <dbReference type="Proteomes" id="UP000254304"/>
    </source>
</evidence>
<proteinExistence type="predicted"/>
<gene>
    <name evidence="1" type="ORF">NCTC12157_02414</name>
</gene>
<accession>A0A377NAY2</accession>
<reference evidence="1 2" key="1">
    <citation type="submission" date="2018-06" db="EMBL/GenBank/DDBJ databases">
        <authorList>
            <consortium name="Pathogen Informatics"/>
            <person name="Doyle S."/>
        </authorList>
    </citation>
    <scope>NUCLEOTIDE SEQUENCE [LARGE SCALE GENOMIC DNA]</scope>
    <source>
        <strain evidence="1 2">NCTC12157</strain>
    </source>
</reference>
<organism evidence="1 2">
    <name type="scientific">Ewingella americana</name>
    <dbReference type="NCBI Taxonomy" id="41202"/>
    <lineage>
        <taxon>Bacteria</taxon>
        <taxon>Pseudomonadati</taxon>
        <taxon>Pseudomonadota</taxon>
        <taxon>Gammaproteobacteria</taxon>
        <taxon>Enterobacterales</taxon>
        <taxon>Yersiniaceae</taxon>
        <taxon>Ewingella</taxon>
    </lineage>
</organism>
<sequence>MQGREVISGEFGAPKWDGCIVVGQLLAILVFNCIFKVKVKVVGSPPTLAQRVLNETLWNPAFFYCWGIEAAQGWGGRVSGISFHTAKCHRLGGAFAAGFEPWVSNLLLSAIFERGLLAFTSSGFSGVGVGSLSFLRRGLG</sequence>
<dbReference type="EMBL" id="UGGO01000001">
    <property type="protein sequence ID" value="STQ44691.1"/>
    <property type="molecule type" value="Genomic_DNA"/>
</dbReference>
<dbReference type="AlphaFoldDB" id="A0A377NAY2"/>
<dbReference type="Proteomes" id="UP000254304">
    <property type="component" value="Unassembled WGS sequence"/>
</dbReference>
<protein>
    <submittedName>
        <fullName evidence="1">Uncharacterized protein</fullName>
    </submittedName>
</protein>
<evidence type="ECO:0000313" key="1">
    <source>
        <dbReference type="EMBL" id="STQ44691.1"/>
    </source>
</evidence>